<evidence type="ECO:0000259" key="2">
    <source>
        <dbReference type="Pfam" id="PF13386"/>
    </source>
</evidence>
<dbReference type="InterPro" id="IPR039447">
    <property type="entry name" value="UreH-like_TM_dom"/>
</dbReference>
<organism evidence="3 4">
    <name type="scientific">Undibacterium oligocarboniphilum</name>
    <dbReference type="NCBI Taxonomy" id="666702"/>
    <lineage>
        <taxon>Bacteria</taxon>
        <taxon>Pseudomonadati</taxon>
        <taxon>Pseudomonadota</taxon>
        <taxon>Betaproteobacteria</taxon>
        <taxon>Burkholderiales</taxon>
        <taxon>Oxalobacteraceae</taxon>
        <taxon>Undibacterium</taxon>
    </lineage>
</organism>
<feature type="transmembrane region" description="Helical" evidence="1">
    <location>
        <begin position="117"/>
        <end position="137"/>
    </location>
</feature>
<dbReference type="Pfam" id="PF13386">
    <property type="entry name" value="DsbD_2"/>
    <property type="match status" value="1"/>
</dbReference>
<accession>A0A850QKV1</accession>
<feature type="transmembrane region" description="Helical" evidence="1">
    <location>
        <begin position="172"/>
        <end position="194"/>
    </location>
</feature>
<dbReference type="AlphaFoldDB" id="A0A850QKV1"/>
<dbReference type="RefSeq" id="WP_176802020.1">
    <property type="nucleotide sequence ID" value="NZ_JABXYJ010000001.1"/>
</dbReference>
<feature type="transmembrane region" description="Helical" evidence="1">
    <location>
        <begin position="20"/>
        <end position="46"/>
    </location>
</feature>
<dbReference type="PANTHER" id="PTHR42208">
    <property type="entry name" value="HEAVY METAL TRANSPORTER-RELATED"/>
    <property type="match status" value="1"/>
</dbReference>
<dbReference type="Proteomes" id="UP000588051">
    <property type="component" value="Unassembled WGS sequence"/>
</dbReference>
<dbReference type="EMBL" id="JABXYJ010000001">
    <property type="protein sequence ID" value="NVO76786.1"/>
    <property type="molecule type" value="Genomic_DNA"/>
</dbReference>
<evidence type="ECO:0000313" key="4">
    <source>
        <dbReference type="Proteomes" id="UP000588051"/>
    </source>
</evidence>
<keyword evidence="1" id="KW-0472">Membrane</keyword>
<comment type="caution">
    <text evidence="3">The sequence shown here is derived from an EMBL/GenBank/DDBJ whole genome shotgun (WGS) entry which is preliminary data.</text>
</comment>
<evidence type="ECO:0000256" key="1">
    <source>
        <dbReference type="SAM" id="Phobius"/>
    </source>
</evidence>
<reference evidence="3 4" key="1">
    <citation type="submission" date="2020-06" db="EMBL/GenBank/DDBJ databases">
        <authorList>
            <person name="Qiu C."/>
            <person name="Liu Z."/>
        </authorList>
    </citation>
    <scope>NUCLEOTIDE SEQUENCE [LARGE SCALE GENOMIC DNA]</scope>
    <source>
        <strain evidence="3 4">EM 1</strain>
    </source>
</reference>
<feature type="transmembrane region" description="Helical" evidence="1">
    <location>
        <begin position="200"/>
        <end position="223"/>
    </location>
</feature>
<name>A0A850QKV1_9BURK</name>
<protein>
    <submittedName>
        <fullName evidence="3">Sulfite exporter TauE/SafE family protein</fullName>
    </submittedName>
</protein>
<proteinExistence type="predicted"/>
<sequence>MNNVLSGFNGQTIFMLTFPLAFAAITAGLAGGIHCVGMCGGISSILSKQASSKYKTIPLHTDVSAGSKQEKIFNPGSEYLQHQVRLHAGRISTYMIVGAIFGGLGSAGIVFKPSALLHQILFVLGNIALILLGLRIFGLRMPFSGRYSFFLSLQQTAFSFLEPFRAGLRHPYLTGLAWGGLPCGLLYSVAPFALLSGDPLSGALLMLLFGLSALPHLLFSQGIYRLARQTQLPHLIRYMGAAILVVIGLTGLWYLDMEKMPGFLCVLPGG</sequence>
<keyword evidence="4" id="KW-1185">Reference proteome</keyword>
<evidence type="ECO:0000313" key="3">
    <source>
        <dbReference type="EMBL" id="NVO76786.1"/>
    </source>
</evidence>
<feature type="transmembrane region" description="Helical" evidence="1">
    <location>
        <begin position="235"/>
        <end position="255"/>
    </location>
</feature>
<keyword evidence="1" id="KW-1133">Transmembrane helix</keyword>
<feature type="domain" description="Urease accessory protein UreH-like transmembrane" evidence="2">
    <location>
        <begin position="24"/>
        <end position="249"/>
    </location>
</feature>
<gene>
    <name evidence="3" type="ORF">HV832_02905</name>
</gene>
<dbReference type="PANTHER" id="PTHR42208:SF1">
    <property type="entry name" value="HEAVY METAL TRANSPORTER"/>
    <property type="match status" value="1"/>
</dbReference>
<feature type="transmembrane region" description="Helical" evidence="1">
    <location>
        <begin position="91"/>
        <end position="111"/>
    </location>
</feature>
<keyword evidence="1" id="KW-0812">Transmembrane</keyword>